<protein>
    <recommendedName>
        <fullName evidence="1">DUF7936 domain-containing protein</fullName>
    </recommendedName>
</protein>
<dbReference type="InterPro" id="IPR057696">
    <property type="entry name" value="DUF7936"/>
</dbReference>
<sequence length="104" mass="11459">MKTWTIESLETIKISDVEMVALAAFSISENGKSVYYKVNLPPADITNLIPYADITQEQAIKWTQDAIGQDVIGQMYQALDNLIAQSVIPTPQPAPLPWAPVEAE</sequence>
<feature type="domain" description="DUF7936" evidence="1">
    <location>
        <begin position="3"/>
        <end position="98"/>
    </location>
</feature>
<dbReference type="EMBL" id="LR796180">
    <property type="protein sequence ID" value="CAB4125055.1"/>
    <property type="molecule type" value="Genomic_DNA"/>
</dbReference>
<reference evidence="2" key="1">
    <citation type="submission" date="2020-04" db="EMBL/GenBank/DDBJ databases">
        <authorList>
            <person name="Chiriac C."/>
            <person name="Salcher M."/>
            <person name="Ghai R."/>
            <person name="Kavagutti S V."/>
        </authorList>
    </citation>
    <scope>NUCLEOTIDE SEQUENCE</scope>
</reference>
<evidence type="ECO:0000313" key="2">
    <source>
        <dbReference type="EMBL" id="CAB4125055.1"/>
    </source>
</evidence>
<name>A0A6J5KV57_9CAUD</name>
<accession>A0A6J5KV57</accession>
<evidence type="ECO:0000259" key="1">
    <source>
        <dbReference type="Pfam" id="PF25590"/>
    </source>
</evidence>
<proteinExistence type="predicted"/>
<organism evidence="2">
    <name type="scientific">uncultured Caudovirales phage</name>
    <dbReference type="NCBI Taxonomy" id="2100421"/>
    <lineage>
        <taxon>Viruses</taxon>
        <taxon>Duplodnaviria</taxon>
        <taxon>Heunggongvirae</taxon>
        <taxon>Uroviricota</taxon>
        <taxon>Caudoviricetes</taxon>
        <taxon>Peduoviridae</taxon>
        <taxon>Maltschvirus</taxon>
        <taxon>Maltschvirus maltsch</taxon>
    </lineage>
</organism>
<gene>
    <name evidence="2" type="ORF">UFOVP66_55</name>
</gene>
<dbReference type="Pfam" id="PF25590">
    <property type="entry name" value="DUF7936"/>
    <property type="match status" value="1"/>
</dbReference>